<feature type="region of interest" description="Disordered" evidence="1">
    <location>
        <begin position="1"/>
        <end position="22"/>
    </location>
</feature>
<reference evidence="2" key="1">
    <citation type="submission" date="2020-10" db="EMBL/GenBank/DDBJ databases">
        <title>Unveiling of a novel bifunctional photoreceptor, Dualchrome1, isolated from a cosmopolitan green alga.</title>
        <authorList>
            <person name="Suzuki S."/>
            <person name="Kawachi M."/>
        </authorList>
    </citation>
    <scope>NUCLEOTIDE SEQUENCE</scope>
    <source>
        <strain evidence="2">NIES 2893</strain>
    </source>
</reference>
<evidence type="ECO:0000256" key="1">
    <source>
        <dbReference type="SAM" id="MobiDB-lite"/>
    </source>
</evidence>
<feature type="region of interest" description="Disordered" evidence="1">
    <location>
        <begin position="328"/>
        <end position="353"/>
    </location>
</feature>
<proteinExistence type="predicted"/>
<dbReference type="GO" id="GO:0031573">
    <property type="term" value="P:mitotic intra-S DNA damage checkpoint signaling"/>
    <property type="evidence" value="ECO:0007669"/>
    <property type="project" value="TreeGrafter"/>
</dbReference>
<dbReference type="GO" id="GO:0071479">
    <property type="term" value="P:cellular response to ionizing radiation"/>
    <property type="evidence" value="ECO:0007669"/>
    <property type="project" value="TreeGrafter"/>
</dbReference>
<evidence type="ECO:0000313" key="3">
    <source>
        <dbReference type="Proteomes" id="UP000660262"/>
    </source>
</evidence>
<organism evidence="2 3">
    <name type="scientific">Pycnococcus provasolii</name>
    <dbReference type="NCBI Taxonomy" id="41880"/>
    <lineage>
        <taxon>Eukaryota</taxon>
        <taxon>Viridiplantae</taxon>
        <taxon>Chlorophyta</taxon>
        <taxon>Pseudoscourfieldiophyceae</taxon>
        <taxon>Pseudoscourfieldiales</taxon>
        <taxon>Pycnococcaceae</taxon>
        <taxon>Pycnococcus</taxon>
    </lineage>
</organism>
<dbReference type="Proteomes" id="UP000660262">
    <property type="component" value="Unassembled WGS sequence"/>
</dbReference>
<dbReference type="GO" id="GO:0006281">
    <property type="term" value="P:DNA repair"/>
    <property type="evidence" value="ECO:0007669"/>
    <property type="project" value="TreeGrafter"/>
</dbReference>
<dbReference type="PANTHER" id="PTHR15237:SF0">
    <property type="entry name" value="CELL CYCLE CHECKPOINT CONTROL PROTEIN"/>
    <property type="match status" value="1"/>
</dbReference>
<gene>
    <name evidence="2" type="ORF">PPROV_000367700</name>
</gene>
<dbReference type="OrthoDB" id="60092at2759"/>
<feature type="region of interest" description="Disordered" evidence="1">
    <location>
        <begin position="377"/>
        <end position="432"/>
    </location>
</feature>
<sequence length="432" mass="45846">MSSVFSPQHAQPHAPQRASLTLSRSSTRTFRAAITALAKVGSELTLDARCVPADQLGRFGNGGAWHAQLTLRAIDANKSTFLSVTFHESFFENVDIPLPPAPPVQAAVLTKSVAAALKAPCVSLSWKLPTSSEDGTTGDKVILELACANGLMKTYEFPCVDTPVLQARVDDSHQGATELSMDVAHMKALLAGLQPSMRELTLEGMPDVRENPPPPVLSLSSWADPVMRGVSQRVNPNAPHLSGGGMINTHLTIGRQFLTQYVHPGLVHNRVSFSVSMLRIMADLCDSLGAELAMKFSQPGVPLVCRPVFKGVGGDVDTEAEMVLVTSHSTPGGPANSAPRAFTGAPGAPVRDPNQRTITQVMMGAARGGLASLAQAACDPTPPSLVHPSTSRRHSNRVLLDDDDSEQEKDDDDDDDDSEGVPGTPPHKRVCA</sequence>
<dbReference type="GO" id="GO:0030896">
    <property type="term" value="C:checkpoint clamp complex"/>
    <property type="evidence" value="ECO:0007669"/>
    <property type="project" value="InterPro"/>
</dbReference>
<dbReference type="AlphaFoldDB" id="A0A830HD11"/>
<dbReference type="PANTHER" id="PTHR15237">
    <property type="entry name" value="DNA REPAIR PROTEIN RAD9"/>
    <property type="match status" value="1"/>
</dbReference>
<keyword evidence="3" id="KW-1185">Reference proteome</keyword>
<dbReference type="InterPro" id="IPR007268">
    <property type="entry name" value="Rad9/Ddc1"/>
</dbReference>
<dbReference type="Gene3D" id="3.70.10.10">
    <property type="match status" value="1"/>
</dbReference>
<name>A0A830HD11_9CHLO</name>
<dbReference type="EMBL" id="BNJQ01000009">
    <property type="protein sequence ID" value="GHP04925.1"/>
    <property type="molecule type" value="Genomic_DNA"/>
</dbReference>
<feature type="compositionally biased region" description="Acidic residues" evidence="1">
    <location>
        <begin position="401"/>
        <end position="419"/>
    </location>
</feature>
<evidence type="ECO:0000313" key="2">
    <source>
        <dbReference type="EMBL" id="GHP04925.1"/>
    </source>
</evidence>
<protein>
    <submittedName>
        <fullName evidence="2">Radiation sensitive protein rad9</fullName>
    </submittedName>
</protein>
<dbReference type="GO" id="GO:0000076">
    <property type="term" value="P:DNA replication checkpoint signaling"/>
    <property type="evidence" value="ECO:0007669"/>
    <property type="project" value="TreeGrafter"/>
</dbReference>
<dbReference type="Pfam" id="PF04139">
    <property type="entry name" value="Rad9"/>
    <property type="match status" value="1"/>
</dbReference>
<accession>A0A830HD11</accession>
<comment type="caution">
    <text evidence="2">The sequence shown here is derived from an EMBL/GenBank/DDBJ whole genome shotgun (WGS) entry which is preliminary data.</text>
</comment>